<feature type="region of interest" description="Disordered" evidence="1">
    <location>
        <begin position="20"/>
        <end position="168"/>
    </location>
</feature>
<dbReference type="AlphaFoldDB" id="S8B0T0"/>
<feature type="domain" description="DUF4604" evidence="2">
    <location>
        <begin position="6"/>
        <end position="168"/>
    </location>
</feature>
<dbReference type="EMBL" id="KB644414">
    <property type="protein sequence ID" value="EPS32363.1"/>
    <property type="molecule type" value="Genomic_DNA"/>
</dbReference>
<reference evidence="3 4" key="1">
    <citation type="journal article" date="2013" name="PLoS ONE">
        <title>Genomic and secretomic analyses reveal unique features of the lignocellulolytic enzyme system of Penicillium decumbens.</title>
        <authorList>
            <person name="Liu G."/>
            <person name="Zhang L."/>
            <person name="Wei X."/>
            <person name="Zou G."/>
            <person name="Qin Y."/>
            <person name="Ma L."/>
            <person name="Li J."/>
            <person name="Zheng H."/>
            <person name="Wang S."/>
            <person name="Wang C."/>
            <person name="Xun L."/>
            <person name="Zhao G.-P."/>
            <person name="Zhou Z."/>
            <person name="Qu Y."/>
        </authorList>
    </citation>
    <scope>NUCLEOTIDE SEQUENCE [LARGE SCALE GENOMIC DNA]</scope>
    <source>
        <strain evidence="4">114-2 / CGMCC 5302</strain>
    </source>
</reference>
<protein>
    <recommendedName>
        <fullName evidence="2">DUF4604 domain-containing protein</fullName>
    </recommendedName>
</protein>
<dbReference type="OrthoDB" id="5388322at2759"/>
<keyword evidence="4" id="KW-1185">Reference proteome</keyword>
<dbReference type="eggNOG" id="ENOG502SF2G">
    <property type="taxonomic scope" value="Eukaryota"/>
</dbReference>
<dbReference type="PhylomeDB" id="S8B0T0"/>
<dbReference type="InterPro" id="IPR027911">
    <property type="entry name" value="DUF4604"/>
</dbReference>
<evidence type="ECO:0000259" key="2">
    <source>
        <dbReference type="Pfam" id="PF15377"/>
    </source>
</evidence>
<dbReference type="Proteomes" id="UP000019376">
    <property type="component" value="Unassembled WGS sequence"/>
</dbReference>
<feature type="compositionally biased region" description="Low complexity" evidence="1">
    <location>
        <begin position="134"/>
        <end position="144"/>
    </location>
</feature>
<accession>S8B0T0</accession>
<organism evidence="3 4">
    <name type="scientific">Penicillium oxalicum (strain 114-2 / CGMCC 5302)</name>
    <name type="common">Penicillium decumbens</name>
    <dbReference type="NCBI Taxonomy" id="933388"/>
    <lineage>
        <taxon>Eukaryota</taxon>
        <taxon>Fungi</taxon>
        <taxon>Dikarya</taxon>
        <taxon>Ascomycota</taxon>
        <taxon>Pezizomycotina</taxon>
        <taxon>Eurotiomycetes</taxon>
        <taxon>Eurotiomycetidae</taxon>
        <taxon>Eurotiales</taxon>
        <taxon>Aspergillaceae</taxon>
        <taxon>Penicillium</taxon>
    </lineage>
</organism>
<feature type="compositionally biased region" description="Polar residues" evidence="1">
    <location>
        <begin position="100"/>
        <end position="112"/>
    </location>
</feature>
<proteinExistence type="predicted"/>
<name>S8B0T0_PENO1</name>
<gene>
    <name evidence="3" type="ORF">PDE_07323</name>
</gene>
<evidence type="ECO:0000256" key="1">
    <source>
        <dbReference type="SAM" id="MobiDB-lite"/>
    </source>
</evidence>
<sequence length="168" mass="18511">MPKNAKLAYEAKEPAFLQKLRGHYGDNAGRLERPAARPRRLKNQDEEDDDAPVYVDETNNEVISKADYDALVNGGPNGKTDETSATSETAKISEIGAQSPAKSTVSRQQNNLLEIGGSKKRKQAKLVGDHEQEQPALEQAELPAVKSKEGNRKPKKAKKIKLSFDQDE</sequence>
<dbReference type="Pfam" id="PF15377">
    <property type="entry name" value="DUF4604"/>
    <property type="match status" value="1"/>
</dbReference>
<dbReference type="HOGENOM" id="CLU_096170_1_1_1"/>
<evidence type="ECO:0000313" key="3">
    <source>
        <dbReference type="EMBL" id="EPS32363.1"/>
    </source>
</evidence>
<evidence type="ECO:0000313" key="4">
    <source>
        <dbReference type="Proteomes" id="UP000019376"/>
    </source>
</evidence>